<keyword evidence="3" id="KW-0804">Transcription</keyword>
<dbReference type="PANTHER" id="PTHR47894">
    <property type="entry name" value="HTH-TYPE TRANSCRIPTIONAL REGULATOR GADX"/>
    <property type="match status" value="1"/>
</dbReference>
<evidence type="ECO:0000313" key="5">
    <source>
        <dbReference type="EMBL" id="MEW9266808.1"/>
    </source>
</evidence>
<dbReference type="PRINTS" id="PR00032">
    <property type="entry name" value="HTHARAC"/>
</dbReference>
<protein>
    <submittedName>
        <fullName evidence="5">AraC family transcriptional regulator ligand-binding domain-containing protein</fullName>
    </submittedName>
</protein>
<dbReference type="EMBL" id="JBFNQN010000013">
    <property type="protein sequence ID" value="MEW9266808.1"/>
    <property type="molecule type" value="Genomic_DNA"/>
</dbReference>
<dbReference type="Gene3D" id="1.10.10.60">
    <property type="entry name" value="Homeodomain-like"/>
    <property type="match status" value="1"/>
</dbReference>
<comment type="caution">
    <text evidence="5">The sequence shown here is derived from an EMBL/GenBank/DDBJ whole genome shotgun (WGS) entry which is preliminary data.</text>
</comment>
<dbReference type="SMART" id="SM00342">
    <property type="entry name" value="HTH_ARAC"/>
    <property type="match status" value="1"/>
</dbReference>
<organism evidence="5 6">
    <name type="scientific">Kineococcus endophyticus</name>
    <dbReference type="NCBI Taxonomy" id="1181883"/>
    <lineage>
        <taxon>Bacteria</taxon>
        <taxon>Bacillati</taxon>
        <taxon>Actinomycetota</taxon>
        <taxon>Actinomycetes</taxon>
        <taxon>Kineosporiales</taxon>
        <taxon>Kineosporiaceae</taxon>
        <taxon>Kineococcus</taxon>
    </lineage>
</organism>
<dbReference type="RefSeq" id="WP_367639934.1">
    <property type="nucleotide sequence ID" value="NZ_JBFNQN010000013.1"/>
</dbReference>
<evidence type="ECO:0000256" key="1">
    <source>
        <dbReference type="ARBA" id="ARBA00023015"/>
    </source>
</evidence>
<gene>
    <name evidence="5" type="ORF">AB1207_18825</name>
</gene>
<dbReference type="Pfam" id="PF12833">
    <property type="entry name" value="HTH_18"/>
    <property type="match status" value="1"/>
</dbReference>
<dbReference type="Proteomes" id="UP001555826">
    <property type="component" value="Unassembled WGS sequence"/>
</dbReference>
<proteinExistence type="predicted"/>
<evidence type="ECO:0000256" key="3">
    <source>
        <dbReference type="ARBA" id="ARBA00023163"/>
    </source>
</evidence>
<dbReference type="InterPro" id="IPR018060">
    <property type="entry name" value="HTH_AraC"/>
</dbReference>
<accession>A0ABV3PB02</accession>
<dbReference type="PANTHER" id="PTHR47894:SF1">
    <property type="entry name" value="HTH-TYPE TRANSCRIPTIONAL REGULATOR VQSM"/>
    <property type="match status" value="1"/>
</dbReference>
<evidence type="ECO:0000256" key="2">
    <source>
        <dbReference type="ARBA" id="ARBA00023125"/>
    </source>
</evidence>
<dbReference type="Pfam" id="PF12625">
    <property type="entry name" value="Arabinose_bd"/>
    <property type="match status" value="1"/>
</dbReference>
<feature type="domain" description="HTH araC/xylS-type" evidence="4">
    <location>
        <begin position="248"/>
        <end position="346"/>
    </location>
</feature>
<sequence length="350" mass="36965">MHEERRDRGSVAAGVVSGALRYARSRGADADTLATAAATTEQLLADPDARVPLASHLRLLRAAAAELRDPAFALHLGADVGMAEVSVLGLVMEASATMGEALVPLQRYGALALQAYPAAAGGPPFEAEHDGDRLLLVDRRPGGTEPELVEEAVARLVCGPRRFLAAPHVLAVDVPHPRPGHGAEYERVLGCPVRFDTGRTALTAAPAGGELAGRAAPALRVRCAAGAGEALLSTLSSSPAAGPARCREQVEDVLRAVVHQGDPGADAVAARLRCSRSTLFRRLREEGTSYRQVLDDLRRELATSYLQAGRVSVAEVAYLVGFFEAAAFTRTFRRWTGTTPGAYRALARRG</sequence>
<keyword evidence="1" id="KW-0805">Transcription regulation</keyword>
<keyword evidence="6" id="KW-1185">Reference proteome</keyword>
<evidence type="ECO:0000313" key="6">
    <source>
        <dbReference type="Proteomes" id="UP001555826"/>
    </source>
</evidence>
<dbReference type="PROSITE" id="PS01124">
    <property type="entry name" value="HTH_ARAC_FAMILY_2"/>
    <property type="match status" value="1"/>
</dbReference>
<dbReference type="InterPro" id="IPR009057">
    <property type="entry name" value="Homeodomain-like_sf"/>
</dbReference>
<name>A0ABV3PB02_9ACTN</name>
<dbReference type="SUPFAM" id="SSF46689">
    <property type="entry name" value="Homeodomain-like"/>
    <property type="match status" value="1"/>
</dbReference>
<evidence type="ECO:0000259" key="4">
    <source>
        <dbReference type="PROSITE" id="PS01124"/>
    </source>
</evidence>
<keyword evidence="2" id="KW-0238">DNA-binding</keyword>
<dbReference type="InterPro" id="IPR032687">
    <property type="entry name" value="AraC-type_N"/>
</dbReference>
<reference evidence="5 6" key="1">
    <citation type="submission" date="2024-07" db="EMBL/GenBank/DDBJ databases">
        <authorList>
            <person name="Thanompreechachai J."/>
            <person name="Duangmal K."/>
        </authorList>
    </citation>
    <scope>NUCLEOTIDE SEQUENCE [LARGE SCALE GENOMIC DNA]</scope>
    <source>
        <strain evidence="5 6">KCTC 19886</strain>
    </source>
</reference>
<dbReference type="InterPro" id="IPR020449">
    <property type="entry name" value="Tscrpt_reg_AraC-type_HTH"/>
</dbReference>